<reference evidence="2" key="1">
    <citation type="submission" date="2021-03" db="EMBL/GenBank/DDBJ databases">
        <title>Evolutionary innovations through gain and loss of genes in the ectomycorrhizal Boletales.</title>
        <authorList>
            <person name="Wu G."/>
            <person name="Miyauchi S."/>
            <person name="Morin E."/>
            <person name="Yang Z.-L."/>
            <person name="Xu J."/>
            <person name="Martin F.M."/>
        </authorList>
    </citation>
    <scope>NUCLEOTIDE SEQUENCE</scope>
    <source>
        <strain evidence="2">BR01</strain>
    </source>
</reference>
<comment type="caution">
    <text evidence="2">The sequence shown here is derived from an EMBL/GenBank/DDBJ whole genome shotgun (WGS) entry which is preliminary data.</text>
</comment>
<feature type="compositionally biased region" description="Basic and acidic residues" evidence="1">
    <location>
        <begin position="11"/>
        <end position="22"/>
    </location>
</feature>
<feature type="compositionally biased region" description="Low complexity" evidence="1">
    <location>
        <begin position="28"/>
        <end position="43"/>
    </location>
</feature>
<dbReference type="Proteomes" id="UP000683000">
    <property type="component" value="Unassembled WGS sequence"/>
</dbReference>
<dbReference type="AlphaFoldDB" id="A0A8I2YPH7"/>
<accession>A0A8I2YPH7</accession>
<dbReference type="OrthoDB" id="2710651at2759"/>
<evidence type="ECO:0000313" key="2">
    <source>
        <dbReference type="EMBL" id="KAG6374692.1"/>
    </source>
</evidence>
<proteinExistence type="predicted"/>
<name>A0A8I2YPH7_9AGAM</name>
<dbReference type="EMBL" id="JAGFBS010000017">
    <property type="protein sequence ID" value="KAG6374692.1"/>
    <property type="molecule type" value="Genomic_DNA"/>
</dbReference>
<organism evidence="2 3">
    <name type="scientific">Boletus reticuloceps</name>
    <dbReference type="NCBI Taxonomy" id="495285"/>
    <lineage>
        <taxon>Eukaryota</taxon>
        <taxon>Fungi</taxon>
        <taxon>Dikarya</taxon>
        <taxon>Basidiomycota</taxon>
        <taxon>Agaricomycotina</taxon>
        <taxon>Agaricomycetes</taxon>
        <taxon>Agaricomycetidae</taxon>
        <taxon>Boletales</taxon>
        <taxon>Boletineae</taxon>
        <taxon>Boletaceae</taxon>
        <taxon>Boletoideae</taxon>
        <taxon>Boletus</taxon>
    </lineage>
</organism>
<feature type="region of interest" description="Disordered" evidence="1">
    <location>
        <begin position="1"/>
        <end position="43"/>
    </location>
</feature>
<protein>
    <submittedName>
        <fullName evidence="2">Uncharacterized protein</fullName>
    </submittedName>
</protein>
<sequence length="112" mass="12496">MSCDDAAQHQPDSRSQDLREADCPSLTSGRRYSSAHSSRSSSFNASAAEIILGLFRQEDNITHIGPSYYDEDDPTVREALILQHARNPDSWVSKSLAQPDLWKDELECKASI</sequence>
<gene>
    <name evidence="2" type="ORF">JVT61DRAFT_4061</name>
</gene>
<evidence type="ECO:0000256" key="1">
    <source>
        <dbReference type="SAM" id="MobiDB-lite"/>
    </source>
</evidence>
<keyword evidence="3" id="KW-1185">Reference proteome</keyword>
<evidence type="ECO:0000313" key="3">
    <source>
        <dbReference type="Proteomes" id="UP000683000"/>
    </source>
</evidence>